<dbReference type="InterPro" id="IPR050266">
    <property type="entry name" value="AB_hydrolase_sf"/>
</dbReference>
<dbReference type="GO" id="GO:0016020">
    <property type="term" value="C:membrane"/>
    <property type="evidence" value="ECO:0007669"/>
    <property type="project" value="TreeGrafter"/>
</dbReference>
<sequence>MSAAAWQTSDVHELMVDGVRLAYHVHGNGPVCLVHPGGPGIHWPYLRLPALEKHLTMVYVEPPGTGNSGLLPDGDYSMTRYASFVDRLARHLGESKVFVLGHSHGGFVALQTALDHPERLAGIIVYDGMAFNGPELGEQASRNIDAYVGRRPPGDPLAAQVLQAWQDDPADREEQLDALRRLLPVYFKDYEAIEGRLTDWGATIDLTIDPNRKDSRWDIRGRLGEIAVPALVLVGVADFICPENSARELADGIPGSELIVLAESGHFGHLEQPDVFRDCVVEFVRRVS</sequence>
<dbReference type="AlphaFoldDB" id="A0A4R4XET1"/>
<feature type="domain" description="AB hydrolase-1" evidence="1">
    <location>
        <begin position="33"/>
        <end position="273"/>
    </location>
</feature>
<dbReference type="PANTHER" id="PTHR43798:SF33">
    <property type="entry name" value="HYDROLASE, PUTATIVE (AFU_ORTHOLOGUE AFUA_2G14860)-RELATED"/>
    <property type="match status" value="1"/>
</dbReference>
<evidence type="ECO:0000313" key="2">
    <source>
        <dbReference type="EMBL" id="TDD29019.1"/>
    </source>
</evidence>
<organism evidence="2 3">
    <name type="scientific">Kribbella turkmenica</name>
    <dbReference type="NCBI Taxonomy" id="2530375"/>
    <lineage>
        <taxon>Bacteria</taxon>
        <taxon>Bacillati</taxon>
        <taxon>Actinomycetota</taxon>
        <taxon>Actinomycetes</taxon>
        <taxon>Propionibacteriales</taxon>
        <taxon>Kribbellaceae</taxon>
        <taxon>Kribbella</taxon>
    </lineage>
</organism>
<evidence type="ECO:0000313" key="3">
    <source>
        <dbReference type="Proteomes" id="UP000295172"/>
    </source>
</evidence>
<keyword evidence="3" id="KW-1185">Reference proteome</keyword>
<comment type="caution">
    <text evidence="2">The sequence shown here is derived from an EMBL/GenBank/DDBJ whole genome shotgun (WGS) entry which is preliminary data.</text>
</comment>
<dbReference type="PANTHER" id="PTHR43798">
    <property type="entry name" value="MONOACYLGLYCEROL LIPASE"/>
    <property type="match status" value="1"/>
</dbReference>
<dbReference type="EMBL" id="SMKR01000015">
    <property type="protein sequence ID" value="TDD29019.1"/>
    <property type="molecule type" value="Genomic_DNA"/>
</dbReference>
<dbReference type="OrthoDB" id="9801162at2"/>
<evidence type="ECO:0000259" key="1">
    <source>
        <dbReference type="Pfam" id="PF00561"/>
    </source>
</evidence>
<gene>
    <name evidence="2" type="ORF">E1218_05470</name>
</gene>
<dbReference type="InterPro" id="IPR000073">
    <property type="entry name" value="AB_hydrolase_1"/>
</dbReference>
<dbReference type="Gene3D" id="3.40.50.1820">
    <property type="entry name" value="alpha/beta hydrolase"/>
    <property type="match status" value="1"/>
</dbReference>
<reference evidence="2 3" key="1">
    <citation type="submission" date="2019-02" db="EMBL/GenBank/DDBJ databases">
        <title>Draft genome sequences of novel Actinobacteria.</title>
        <authorList>
            <person name="Sahin N."/>
            <person name="Ay H."/>
            <person name="Saygin H."/>
        </authorList>
    </citation>
    <scope>NUCLEOTIDE SEQUENCE [LARGE SCALE GENOMIC DNA]</scope>
    <source>
        <strain evidence="2 3">16K104</strain>
    </source>
</reference>
<proteinExistence type="predicted"/>
<dbReference type="InterPro" id="IPR029058">
    <property type="entry name" value="AB_hydrolase_fold"/>
</dbReference>
<dbReference type="Pfam" id="PF00561">
    <property type="entry name" value="Abhydrolase_1"/>
    <property type="match status" value="1"/>
</dbReference>
<keyword evidence="2" id="KW-0378">Hydrolase</keyword>
<dbReference type="SUPFAM" id="SSF53474">
    <property type="entry name" value="alpha/beta-Hydrolases"/>
    <property type="match status" value="1"/>
</dbReference>
<dbReference type="GO" id="GO:0016787">
    <property type="term" value="F:hydrolase activity"/>
    <property type="evidence" value="ECO:0007669"/>
    <property type="project" value="UniProtKB-KW"/>
</dbReference>
<accession>A0A4R4XET1</accession>
<protein>
    <submittedName>
        <fullName evidence="2">Alpha/beta hydrolase</fullName>
    </submittedName>
</protein>
<dbReference type="Proteomes" id="UP000295172">
    <property type="component" value="Unassembled WGS sequence"/>
</dbReference>
<name>A0A4R4XET1_9ACTN</name>